<dbReference type="RefSeq" id="WP_277602251.1">
    <property type="nucleotide sequence ID" value="NZ_CP033325.1"/>
</dbReference>
<gene>
    <name evidence="1" type="ORF">ACFO3F_01200</name>
</gene>
<proteinExistence type="predicted"/>
<evidence type="ECO:0000313" key="1">
    <source>
        <dbReference type="EMBL" id="MFC4553851.1"/>
    </source>
</evidence>
<accession>A0ABV9D5Y2</accession>
<name>A0ABV9D5Y2_9MICO</name>
<dbReference type="Pfam" id="PF11228">
    <property type="entry name" value="DUF3027"/>
    <property type="match status" value="1"/>
</dbReference>
<dbReference type="Proteomes" id="UP001595955">
    <property type="component" value="Unassembled WGS sequence"/>
</dbReference>
<comment type="caution">
    <text evidence="1">The sequence shown here is derived from an EMBL/GenBank/DDBJ whole genome shotgun (WGS) entry which is preliminary data.</text>
</comment>
<dbReference type="EMBL" id="JBHSGF010000001">
    <property type="protein sequence ID" value="MFC4553851.1"/>
    <property type="molecule type" value="Genomic_DNA"/>
</dbReference>
<dbReference type="InterPro" id="IPR021391">
    <property type="entry name" value="DUF3027"/>
</dbReference>
<reference evidence="2" key="1">
    <citation type="journal article" date="2019" name="Int. J. Syst. Evol. Microbiol.">
        <title>The Global Catalogue of Microorganisms (GCM) 10K type strain sequencing project: providing services to taxonomists for standard genome sequencing and annotation.</title>
        <authorList>
            <consortium name="The Broad Institute Genomics Platform"/>
            <consortium name="The Broad Institute Genome Sequencing Center for Infectious Disease"/>
            <person name="Wu L."/>
            <person name="Ma J."/>
        </authorList>
    </citation>
    <scope>NUCLEOTIDE SEQUENCE [LARGE SCALE GENOMIC DNA]</scope>
    <source>
        <strain evidence="2">JCM 3369</strain>
    </source>
</reference>
<evidence type="ECO:0000313" key="2">
    <source>
        <dbReference type="Proteomes" id="UP001595955"/>
    </source>
</evidence>
<protein>
    <submittedName>
        <fullName evidence="1">DUF3027 domain-containing protein</fullName>
    </submittedName>
</protein>
<keyword evidence="2" id="KW-1185">Reference proteome</keyword>
<sequence length="273" mass="28875">MPTTTMSRPTARAAKEAVLTAAVDLAREAAVEIAGPGEVGEHLAAVVDGERLVTHHFASLNPGYRGWTWAVTVARPPRSRTATVCEVNLVPGDDALLAPAWLPWAERLQPGDVGPADVLPHVVDDPRLDQGYEATDEDADVLGDDLHFEMGLGRARVLSRVGRDDAVTRWYDGERGPNAASAVAAAAPCSTCGFFVKLSGSLRRVFGVCANEWSPDDGRVVSVDHGCGAHSETDVAEASMLHKVSPPVVDEFDLEIVASTPLVDEDPTGAPTV</sequence>
<organism evidence="1 2">
    <name type="scientific">Georgenia faecalis</name>
    <dbReference type="NCBI Taxonomy" id="2483799"/>
    <lineage>
        <taxon>Bacteria</taxon>
        <taxon>Bacillati</taxon>
        <taxon>Actinomycetota</taxon>
        <taxon>Actinomycetes</taxon>
        <taxon>Micrococcales</taxon>
        <taxon>Bogoriellaceae</taxon>
        <taxon>Georgenia</taxon>
    </lineage>
</organism>